<feature type="non-terminal residue" evidence="1">
    <location>
        <position position="95"/>
    </location>
</feature>
<name>A0ABS7TA17_9GAMM</name>
<accession>A0ABS7TA17</accession>
<evidence type="ECO:0000313" key="2">
    <source>
        <dbReference type="Proteomes" id="UP001430954"/>
    </source>
</evidence>
<dbReference type="RefSeq" id="WP_223677181.1">
    <property type="nucleotide sequence ID" value="NZ_JAINZW010000083.1"/>
</dbReference>
<gene>
    <name evidence="1" type="ORF">K6753_14505</name>
</gene>
<proteinExistence type="predicted"/>
<reference evidence="1 2" key="1">
    <citation type="submission" date="2021-09" db="EMBL/GenBank/DDBJ databases">
        <title>Lysobacter sp. 13A isolated from the river sediment.</title>
        <authorList>
            <person name="Liu H."/>
            <person name="Li S."/>
            <person name="Mao S."/>
        </authorList>
    </citation>
    <scope>NUCLEOTIDE SEQUENCE [LARGE SCALE GENOMIC DNA]</scope>
    <source>
        <strain evidence="1 2">13A</strain>
    </source>
</reference>
<sequence>VLQLADRVNLRRTTAAALASIWPQQKASLSQQRLDPFVLKLSHAALGTENIARIFRRFTRCVEIHLLQMTIQPNLFNLLTIASKTEEKQFPLLDL</sequence>
<organism evidence="1 2">
    <name type="scientific">Novilysobacter selenitireducens</name>
    <dbReference type="NCBI Taxonomy" id="2872639"/>
    <lineage>
        <taxon>Bacteria</taxon>
        <taxon>Pseudomonadati</taxon>
        <taxon>Pseudomonadota</taxon>
        <taxon>Gammaproteobacteria</taxon>
        <taxon>Lysobacterales</taxon>
        <taxon>Lysobacteraceae</taxon>
        <taxon>Novilysobacter</taxon>
    </lineage>
</organism>
<protein>
    <submittedName>
        <fullName evidence="1">Uncharacterized protein</fullName>
    </submittedName>
</protein>
<comment type="caution">
    <text evidence="1">The sequence shown here is derived from an EMBL/GenBank/DDBJ whole genome shotgun (WGS) entry which is preliminary data.</text>
</comment>
<dbReference type="EMBL" id="JAINZW010000083">
    <property type="protein sequence ID" value="MBZ4040735.1"/>
    <property type="molecule type" value="Genomic_DNA"/>
</dbReference>
<keyword evidence="2" id="KW-1185">Reference proteome</keyword>
<dbReference type="Proteomes" id="UP001430954">
    <property type="component" value="Unassembled WGS sequence"/>
</dbReference>
<evidence type="ECO:0000313" key="1">
    <source>
        <dbReference type="EMBL" id="MBZ4040735.1"/>
    </source>
</evidence>
<feature type="non-terminal residue" evidence="1">
    <location>
        <position position="1"/>
    </location>
</feature>